<dbReference type="InterPro" id="IPR016181">
    <property type="entry name" value="Acyl_CoA_acyltransferase"/>
</dbReference>
<accession>A0A2M8IZB3</accession>
<name>A0A2M8IZB3_9RHOB</name>
<dbReference type="Gene3D" id="3.40.630.30">
    <property type="match status" value="1"/>
</dbReference>
<dbReference type="SUPFAM" id="SSF55729">
    <property type="entry name" value="Acyl-CoA N-acyltransferases (Nat)"/>
    <property type="match status" value="1"/>
</dbReference>
<evidence type="ECO:0000256" key="1">
    <source>
        <dbReference type="ARBA" id="ARBA00022679"/>
    </source>
</evidence>
<dbReference type="AlphaFoldDB" id="A0A2M8IZB3"/>
<evidence type="ECO:0000256" key="2">
    <source>
        <dbReference type="ARBA" id="ARBA00023315"/>
    </source>
</evidence>
<evidence type="ECO:0000313" key="5">
    <source>
        <dbReference type="Proteomes" id="UP000231553"/>
    </source>
</evidence>
<dbReference type="GO" id="GO:0016747">
    <property type="term" value="F:acyltransferase activity, transferring groups other than amino-acyl groups"/>
    <property type="evidence" value="ECO:0007669"/>
    <property type="project" value="InterPro"/>
</dbReference>
<keyword evidence="1 4" id="KW-0808">Transferase</keyword>
<dbReference type="InterPro" id="IPR000182">
    <property type="entry name" value="GNAT_dom"/>
</dbReference>
<feature type="domain" description="N-acetyltransferase" evidence="3">
    <location>
        <begin position="16"/>
        <end position="167"/>
    </location>
</feature>
<sequence>MRAPAPLRPAPLPEGAAIRRVEQPDTVWYRDLFTRVGGQDWLWFSRLVMSHAELAVIIQDPQVHLYVLDIAGTSEGMLELDFRQPGACELAFFGVSAAMTGTTAGRCLMNHAIPAAFAPGIGRFHVHTCTLDHPRALEFYRRSGFAPTRREVEIVPDPRLAGQLPRDAAPHVPLLD</sequence>
<keyword evidence="2" id="KW-0012">Acyltransferase</keyword>
<keyword evidence="5" id="KW-1185">Reference proteome</keyword>
<dbReference type="OrthoDB" id="275336at2"/>
<dbReference type="EMBL" id="PGTB01000068">
    <property type="protein sequence ID" value="PJE35857.1"/>
    <property type="molecule type" value="Genomic_DNA"/>
</dbReference>
<dbReference type="PROSITE" id="PS51186">
    <property type="entry name" value="GNAT"/>
    <property type="match status" value="1"/>
</dbReference>
<reference evidence="4 5" key="1">
    <citation type="journal article" date="2018" name="Int. J. Syst. Evol. Microbiol.">
        <title>Pseudooceanicola lipolyticus sp. nov., a marine alphaproteobacterium, reclassification of Oceanicola flagellatus as Pseudooceanicola flagellatus comb. nov. and emended description of the genus Pseudooceanicola.</title>
        <authorList>
            <person name="Huang M.-M."/>
            <person name="Guo L.-L."/>
            <person name="Wu Y.-H."/>
            <person name="Lai Q.-L."/>
            <person name="Shao Z.-Z."/>
            <person name="Wang C.-S."/>
            <person name="Wu M."/>
            <person name="Xu X.-W."/>
        </authorList>
    </citation>
    <scope>NUCLEOTIDE SEQUENCE [LARGE SCALE GENOMIC DNA]</scope>
    <source>
        <strain evidence="4 5">157</strain>
    </source>
</reference>
<organism evidence="4 5">
    <name type="scientific">Pseudooceanicola lipolyticus</name>
    <dbReference type="NCBI Taxonomy" id="2029104"/>
    <lineage>
        <taxon>Bacteria</taxon>
        <taxon>Pseudomonadati</taxon>
        <taxon>Pseudomonadota</taxon>
        <taxon>Alphaproteobacteria</taxon>
        <taxon>Rhodobacterales</taxon>
        <taxon>Paracoccaceae</taxon>
        <taxon>Pseudooceanicola</taxon>
    </lineage>
</organism>
<proteinExistence type="predicted"/>
<dbReference type="Proteomes" id="UP000231553">
    <property type="component" value="Unassembled WGS sequence"/>
</dbReference>
<dbReference type="PANTHER" id="PTHR43800">
    <property type="entry name" value="PEPTIDYL-LYSINE N-ACETYLTRANSFERASE YJAB"/>
    <property type="match status" value="1"/>
</dbReference>
<protein>
    <submittedName>
        <fullName evidence="4">GNAT family N-acetyltransferase</fullName>
    </submittedName>
</protein>
<gene>
    <name evidence="4" type="ORF">CVM52_15040</name>
</gene>
<evidence type="ECO:0000313" key="4">
    <source>
        <dbReference type="EMBL" id="PJE35857.1"/>
    </source>
</evidence>
<dbReference type="PANTHER" id="PTHR43800:SF1">
    <property type="entry name" value="PEPTIDYL-LYSINE N-ACETYLTRANSFERASE YJAB"/>
    <property type="match status" value="1"/>
</dbReference>
<evidence type="ECO:0000259" key="3">
    <source>
        <dbReference type="PROSITE" id="PS51186"/>
    </source>
</evidence>
<dbReference type="Pfam" id="PF00583">
    <property type="entry name" value="Acetyltransf_1"/>
    <property type="match status" value="1"/>
</dbReference>
<comment type="caution">
    <text evidence="4">The sequence shown here is derived from an EMBL/GenBank/DDBJ whole genome shotgun (WGS) entry which is preliminary data.</text>
</comment>